<keyword evidence="3" id="KW-1185">Reference proteome</keyword>
<dbReference type="Gene3D" id="3.30.70.2970">
    <property type="entry name" value="Protein of unknown function (DUF541), domain 2"/>
    <property type="match status" value="1"/>
</dbReference>
<accession>A0A4R7AZ94</accession>
<proteinExistence type="predicted"/>
<dbReference type="PANTHER" id="PTHR34387">
    <property type="entry name" value="SLR1258 PROTEIN"/>
    <property type="match status" value="1"/>
</dbReference>
<name>A0A4R7AZ94_9NEIS</name>
<dbReference type="RefSeq" id="WP_133682785.1">
    <property type="nucleotide sequence ID" value="NZ_SNZP01000013.1"/>
</dbReference>
<dbReference type="Pfam" id="PF04402">
    <property type="entry name" value="SIMPL"/>
    <property type="match status" value="1"/>
</dbReference>
<dbReference type="OrthoDB" id="7062395at2"/>
<reference evidence="2 3" key="1">
    <citation type="submission" date="2019-03" db="EMBL/GenBank/DDBJ databases">
        <title>Genomic Encyclopedia of Type Strains, Phase III (KMG-III): the genomes of soil and plant-associated and newly described type strains.</title>
        <authorList>
            <person name="Whitman W."/>
        </authorList>
    </citation>
    <scope>NUCLEOTIDE SEQUENCE [LARGE SCALE GENOMIC DNA]</scope>
    <source>
        <strain evidence="2 3">CECT 8976</strain>
    </source>
</reference>
<dbReference type="Gene3D" id="3.30.110.170">
    <property type="entry name" value="Protein of unknown function (DUF541), domain 1"/>
    <property type="match status" value="1"/>
</dbReference>
<gene>
    <name evidence="2" type="ORF">DFP86_11364</name>
</gene>
<dbReference type="InterPro" id="IPR052022">
    <property type="entry name" value="26kDa_periplasmic_antigen"/>
</dbReference>
<dbReference type="Proteomes" id="UP000295611">
    <property type="component" value="Unassembled WGS sequence"/>
</dbReference>
<feature type="chain" id="PRO_5020986723" evidence="1">
    <location>
        <begin position="23"/>
        <end position="230"/>
    </location>
</feature>
<protein>
    <submittedName>
        <fullName evidence="2">Putative secreted protein</fullName>
    </submittedName>
</protein>
<keyword evidence="1" id="KW-0732">Signal</keyword>
<dbReference type="PANTHER" id="PTHR34387:SF1">
    <property type="entry name" value="PERIPLASMIC IMMUNOGENIC PROTEIN"/>
    <property type="match status" value="1"/>
</dbReference>
<organism evidence="2 3">
    <name type="scientific">Paludibacterium purpuratum</name>
    <dbReference type="NCBI Taxonomy" id="1144873"/>
    <lineage>
        <taxon>Bacteria</taxon>
        <taxon>Pseudomonadati</taxon>
        <taxon>Pseudomonadota</taxon>
        <taxon>Betaproteobacteria</taxon>
        <taxon>Neisseriales</taxon>
        <taxon>Chromobacteriaceae</taxon>
        <taxon>Paludibacterium</taxon>
    </lineage>
</organism>
<dbReference type="EMBL" id="SNZP01000013">
    <property type="protein sequence ID" value="TDR73557.1"/>
    <property type="molecule type" value="Genomic_DNA"/>
</dbReference>
<evidence type="ECO:0000313" key="3">
    <source>
        <dbReference type="Proteomes" id="UP000295611"/>
    </source>
</evidence>
<dbReference type="GO" id="GO:0006974">
    <property type="term" value="P:DNA damage response"/>
    <property type="evidence" value="ECO:0007669"/>
    <property type="project" value="TreeGrafter"/>
</dbReference>
<evidence type="ECO:0000256" key="1">
    <source>
        <dbReference type="SAM" id="SignalP"/>
    </source>
</evidence>
<comment type="caution">
    <text evidence="2">The sequence shown here is derived from an EMBL/GenBank/DDBJ whole genome shotgun (WGS) entry which is preliminary data.</text>
</comment>
<dbReference type="InterPro" id="IPR007497">
    <property type="entry name" value="SIMPL/DUF541"/>
</dbReference>
<dbReference type="AlphaFoldDB" id="A0A4R7AZ94"/>
<evidence type="ECO:0000313" key="2">
    <source>
        <dbReference type="EMBL" id="TDR73557.1"/>
    </source>
</evidence>
<feature type="signal peptide" evidence="1">
    <location>
        <begin position="1"/>
        <end position="22"/>
    </location>
</feature>
<sequence>MKPMHALIGGTLLLAAALPATAEEAATQLELTASSQREVANDQLDATLYVQETQSQPATLADSLNRKSAAAMAVARGYSAVQATSGAYSSWPLYDKNNQIKGWQGRAEIHLRSRDFVQGAQLVAKLQQSMLLGNVDFSVSDQMRKTVEQQMLPEAISQLQATAKIAAGALGKTSVSVRELSIGNGGNGPRPLMAMMAKRGIASTESVAAPDWQAGTTMLQLQVSGKLDLK</sequence>